<evidence type="ECO:0000256" key="8">
    <source>
        <dbReference type="ARBA" id="ARBA00023145"/>
    </source>
</evidence>
<organism evidence="13 14">
    <name type="scientific">Marilutibacter spongiae</name>
    <dbReference type="NCBI Taxonomy" id="2025720"/>
    <lineage>
        <taxon>Bacteria</taxon>
        <taxon>Pseudomonadati</taxon>
        <taxon>Pseudomonadota</taxon>
        <taxon>Gammaproteobacteria</taxon>
        <taxon>Lysobacterales</taxon>
        <taxon>Lysobacteraceae</taxon>
        <taxon>Marilutibacter</taxon>
    </lineage>
</organism>
<dbReference type="Pfam" id="PF04151">
    <property type="entry name" value="PPC"/>
    <property type="match status" value="1"/>
</dbReference>
<dbReference type="SUPFAM" id="SSF52743">
    <property type="entry name" value="Subtilisin-like"/>
    <property type="match status" value="1"/>
</dbReference>
<dbReference type="InterPro" id="IPR023828">
    <property type="entry name" value="Peptidase_S8_Ser-AS"/>
</dbReference>
<feature type="active site" description="Charge relay system" evidence="9">
    <location>
        <position position="423"/>
    </location>
</feature>
<protein>
    <submittedName>
        <fullName evidence="13">S8 family serine peptidase</fullName>
    </submittedName>
</protein>
<dbReference type="PRINTS" id="PR00723">
    <property type="entry name" value="SUBTILISIN"/>
</dbReference>
<comment type="similarity">
    <text evidence="2 9">Belongs to the peptidase S8 family.</text>
</comment>
<feature type="region of interest" description="Disordered" evidence="10">
    <location>
        <begin position="489"/>
        <end position="508"/>
    </location>
</feature>
<keyword evidence="6 9" id="KW-0378">Hydrolase</keyword>
<proteinExistence type="inferred from homology"/>
<keyword evidence="14" id="KW-1185">Reference proteome</keyword>
<evidence type="ECO:0000256" key="1">
    <source>
        <dbReference type="ARBA" id="ARBA00004613"/>
    </source>
</evidence>
<dbReference type="Proteomes" id="UP000523196">
    <property type="component" value="Unassembled WGS sequence"/>
</dbReference>
<evidence type="ECO:0000256" key="10">
    <source>
        <dbReference type="SAM" id="MobiDB-lite"/>
    </source>
</evidence>
<dbReference type="Gene3D" id="3.40.50.200">
    <property type="entry name" value="Peptidase S8/S53 domain"/>
    <property type="match status" value="1"/>
</dbReference>
<evidence type="ECO:0000259" key="12">
    <source>
        <dbReference type="Pfam" id="PF04151"/>
    </source>
</evidence>
<dbReference type="RefSeq" id="WP_182688694.1">
    <property type="nucleotide sequence ID" value="NZ_JACHTF010000020.1"/>
</dbReference>
<dbReference type="PROSITE" id="PS00138">
    <property type="entry name" value="SUBTILASE_SER"/>
    <property type="match status" value="1"/>
</dbReference>
<feature type="domain" description="Peptidase S8/S53" evidence="11">
    <location>
        <begin position="174"/>
        <end position="458"/>
    </location>
</feature>
<keyword evidence="8" id="KW-0865">Zymogen</keyword>
<comment type="subcellular location">
    <subcellularLocation>
        <location evidence="1">Secreted</location>
    </subcellularLocation>
</comment>
<evidence type="ECO:0000256" key="5">
    <source>
        <dbReference type="ARBA" id="ARBA00022729"/>
    </source>
</evidence>
<dbReference type="GO" id="GO:0006508">
    <property type="term" value="P:proteolysis"/>
    <property type="evidence" value="ECO:0007669"/>
    <property type="project" value="UniProtKB-KW"/>
</dbReference>
<dbReference type="InterPro" id="IPR000209">
    <property type="entry name" value="Peptidase_S8/S53_dom"/>
</dbReference>
<name>A0A7W3Y6X0_9GAMM</name>
<keyword evidence="5" id="KW-0732">Signal</keyword>
<evidence type="ECO:0000256" key="6">
    <source>
        <dbReference type="ARBA" id="ARBA00022801"/>
    </source>
</evidence>
<feature type="domain" description="Peptidase C-terminal archaeal/bacterial" evidence="12">
    <location>
        <begin position="525"/>
        <end position="591"/>
    </location>
</feature>
<keyword evidence="7 9" id="KW-0720">Serine protease</keyword>
<dbReference type="FunFam" id="3.40.50.200:FF:000022">
    <property type="entry name" value="Extracellular protease"/>
    <property type="match status" value="1"/>
</dbReference>
<dbReference type="PANTHER" id="PTHR43806">
    <property type="entry name" value="PEPTIDASE S8"/>
    <property type="match status" value="1"/>
</dbReference>
<sequence length="698" mass="72417">MSSKNHAGSNRPRNMKWTALAIATAIVVAPAAYSGAKLESFKRPVAATSAKAASQVRTDRFIVTYRNAPGARASAASRNQGLATAARDAGIGIRPMRTLNNGAAVIRTDRKLDRAASKALAIALMKDPNVLNVEPDRLLTRQFVPNDPGYAQQWHYQAGTGGIDAEAAWDTTTGEGVVVAVLDTGSTPHADLLANLIPGYDFIDDPDVSVDGDGRDADANDPGDWHDGECNIFGIPEDSSWHGTHVAGTIAAVTDNGVGVAGVAHGAKVQPVRVLGKCGGYISDIADAIVWASGGSVAGVPDNTTPAEVINLSLGGGGSCSAVMQDAIDGAVSRGTTVVVAAGNSSSDVSGFTPANCDNVVSVAATGPAYAFAVDYSNFGEGIDVAAPGGSGVAPAEDNVLSTLNLGAQGQEGDGYAWYAGTSMAAPHVAGTVALMQSVAAKTPAEVEEILVNTAYAANGFPDGCSFSKPCGSGVINARYAVAVASGAEPLPEAPPEPPPPPPATELENGVTVTDIEVGADGTVRYQLSVPNGASNLLFAMYGGEGDADIYVRHGAEPTDTAYDCRPFSFGNDETCFFPTPESGIWYVTIKGYTDSSGISLYPSFVDPGWPRALAAEAEQLNNHRTRVNLSWDEGAKFVDLYRNGAILKTVRNKKHSTTDTFRIIGSGTMSYKVCNNGTLECSDEVSIDYASQKRRSR</sequence>
<dbReference type="PANTHER" id="PTHR43806:SF11">
    <property type="entry name" value="CEREVISIN-RELATED"/>
    <property type="match status" value="1"/>
</dbReference>
<dbReference type="InterPro" id="IPR034176">
    <property type="entry name" value="Peptidases_S8_13"/>
</dbReference>
<dbReference type="InterPro" id="IPR022398">
    <property type="entry name" value="Peptidase_S8_His-AS"/>
</dbReference>
<dbReference type="InterPro" id="IPR015500">
    <property type="entry name" value="Peptidase_S8_subtilisin-rel"/>
</dbReference>
<dbReference type="PROSITE" id="PS00137">
    <property type="entry name" value="SUBTILASE_HIS"/>
    <property type="match status" value="1"/>
</dbReference>
<dbReference type="GO" id="GO:0004252">
    <property type="term" value="F:serine-type endopeptidase activity"/>
    <property type="evidence" value="ECO:0007669"/>
    <property type="project" value="UniProtKB-UniRule"/>
</dbReference>
<keyword evidence="3" id="KW-0964">Secreted</keyword>
<feature type="active site" description="Charge relay system" evidence="9">
    <location>
        <position position="242"/>
    </location>
</feature>
<dbReference type="Gene3D" id="2.60.120.380">
    <property type="match status" value="1"/>
</dbReference>
<dbReference type="AlphaFoldDB" id="A0A7W3Y6X0"/>
<dbReference type="EMBL" id="JACHTF010000020">
    <property type="protein sequence ID" value="MBB1061933.1"/>
    <property type="molecule type" value="Genomic_DNA"/>
</dbReference>
<dbReference type="PROSITE" id="PS51892">
    <property type="entry name" value="SUBTILASE"/>
    <property type="match status" value="1"/>
</dbReference>
<evidence type="ECO:0000256" key="7">
    <source>
        <dbReference type="ARBA" id="ARBA00022825"/>
    </source>
</evidence>
<feature type="active site" description="Charge relay system" evidence="9">
    <location>
        <position position="183"/>
    </location>
</feature>
<evidence type="ECO:0000313" key="13">
    <source>
        <dbReference type="EMBL" id="MBB1061933.1"/>
    </source>
</evidence>
<accession>A0A7W3Y6X0</accession>
<gene>
    <name evidence="13" type="ORF">H4F98_15265</name>
</gene>
<evidence type="ECO:0000313" key="14">
    <source>
        <dbReference type="Proteomes" id="UP000523196"/>
    </source>
</evidence>
<dbReference type="Pfam" id="PF00082">
    <property type="entry name" value="Peptidase_S8"/>
    <property type="match status" value="1"/>
</dbReference>
<dbReference type="InterPro" id="IPR036852">
    <property type="entry name" value="Peptidase_S8/S53_dom_sf"/>
</dbReference>
<evidence type="ECO:0000256" key="4">
    <source>
        <dbReference type="ARBA" id="ARBA00022670"/>
    </source>
</evidence>
<dbReference type="CDD" id="cd07496">
    <property type="entry name" value="Peptidases_S8_13"/>
    <property type="match status" value="1"/>
</dbReference>
<evidence type="ECO:0000256" key="2">
    <source>
        <dbReference type="ARBA" id="ARBA00011073"/>
    </source>
</evidence>
<comment type="caution">
    <text evidence="13">The sequence shown here is derived from an EMBL/GenBank/DDBJ whole genome shotgun (WGS) entry which is preliminary data.</text>
</comment>
<dbReference type="InterPro" id="IPR050131">
    <property type="entry name" value="Peptidase_S8_subtilisin-like"/>
</dbReference>
<dbReference type="GO" id="GO:0005576">
    <property type="term" value="C:extracellular region"/>
    <property type="evidence" value="ECO:0007669"/>
    <property type="project" value="UniProtKB-SubCell"/>
</dbReference>
<evidence type="ECO:0000259" key="11">
    <source>
        <dbReference type="Pfam" id="PF00082"/>
    </source>
</evidence>
<reference evidence="13 14" key="1">
    <citation type="submission" date="2020-08" db="EMBL/GenBank/DDBJ databases">
        <authorList>
            <person name="Xu S."/>
            <person name="Li A."/>
        </authorList>
    </citation>
    <scope>NUCLEOTIDE SEQUENCE [LARGE SCALE GENOMIC DNA]</scope>
    <source>
        <strain evidence="13 14">119BY6-57</strain>
    </source>
</reference>
<dbReference type="InterPro" id="IPR007280">
    <property type="entry name" value="Peptidase_C_arc/bac"/>
</dbReference>
<evidence type="ECO:0000256" key="9">
    <source>
        <dbReference type="PROSITE-ProRule" id="PRU01240"/>
    </source>
</evidence>
<keyword evidence="4 9" id="KW-0645">Protease</keyword>
<feature type="compositionally biased region" description="Pro residues" evidence="10">
    <location>
        <begin position="492"/>
        <end position="504"/>
    </location>
</feature>
<evidence type="ECO:0000256" key="3">
    <source>
        <dbReference type="ARBA" id="ARBA00022525"/>
    </source>
</evidence>